<keyword evidence="2" id="KW-0460">Magnesium</keyword>
<dbReference type="GO" id="GO:0008901">
    <property type="term" value="F:ferredoxin hydrogenase activity"/>
    <property type="evidence" value="ECO:0007669"/>
    <property type="project" value="InterPro"/>
</dbReference>
<dbReference type="SUPFAM" id="SSF56762">
    <property type="entry name" value="HydB/Nqo4-like"/>
    <property type="match status" value="1"/>
</dbReference>
<dbReference type="Pfam" id="PF00374">
    <property type="entry name" value="NiFeSe_Hases"/>
    <property type="match status" value="1"/>
</dbReference>
<comment type="cofactor">
    <cofactor evidence="2">
        <name>Ni(2+)</name>
        <dbReference type="ChEBI" id="CHEBI:49786"/>
    </cofactor>
</comment>
<sequence length="115" mass="12903">MTTPLRLIAQYEPPEQAAMPIEPRAVVGFGCTEAPRGICWHRYVFDDEGMIRDARIVPPTSQNQPSMEADLAAAATPLIDEPDDVIRDRCERSIRNYDPCISCSAHFLKLSVERT</sequence>
<evidence type="ECO:0000256" key="2">
    <source>
        <dbReference type="PIRSR" id="PIRSR601501-1"/>
    </source>
</evidence>
<dbReference type="InterPro" id="IPR029014">
    <property type="entry name" value="NiFe-Hase_large"/>
</dbReference>
<protein>
    <recommendedName>
        <fullName evidence="5">Ni/Fe hydrogenase subunit alpha</fullName>
    </recommendedName>
</protein>
<feature type="binding site" evidence="2">
    <location>
        <position position="106"/>
    </location>
    <ligand>
        <name>Mg(2+)</name>
        <dbReference type="ChEBI" id="CHEBI:18420"/>
    </ligand>
</feature>
<evidence type="ECO:0000256" key="1">
    <source>
        <dbReference type="ARBA" id="ARBA00023002"/>
    </source>
</evidence>
<dbReference type="PATRIC" id="fig|656179.3.peg.5178"/>
<keyword evidence="4" id="KW-1185">Reference proteome</keyword>
<dbReference type="InterPro" id="IPR001501">
    <property type="entry name" value="Ni-dep_hyd_lsu"/>
</dbReference>
<geneLocation type="plasmid" evidence="3 4">
    <name>pPF72-1</name>
</geneLocation>
<proteinExistence type="predicted"/>
<keyword evidence="2" id="KW-0408">Iron</keyword>
<dbReference type="InterPro" id="IPR018194">
    <property type="entry name" value="Ni-dep_hyd_lsu_Ni_BS"/>
</dbReference>
<evidence type="ECO:0008006" key="5">
    <source>
        <dbReference type="Google" id="ProtNLM"/>
    </source>
</evidence>
<gene>
    <name evidence="3" type="ORF">AB870_24160</name>
</gene>
<evidence type="ECO:0000313" key="4">
    <source>
        <dbReference type="Proteomes" id="UP000035651"/>
    </source>
</evidence>
<dbReference type="Proteomes" id="UP000035651">
    <property type="component" value="Plasmid pPF72-1"/>
</dbReference>
<dbReference type="KEGG" id="pfg:AB870_24160"/>
<dbReference type="GO" id="GO:0016151">
    <property type="term" value="F:nickel cation binding"/>
    <property type="evidence" value="ECO:0007669"/>
    <property type="project" value="InterPro"/>
</dbReference>
<reference evidence="3" key="1">
    <citation type="submission" date="2016-06" db="EMBL/GenBank/DDBJ databases">
        <title>Complete Genome Sequence of Pandoraea faecigallinarum DSM-23572.</title>
        <authorList>
            <person name="Yong D."/>
            <person name="Ee R."/>
            <person name="Lim Y.-L."/>
            <person name="Yin W.-F."/>
            <person name="Chan K.-G."/>
        </authorList>
    </citation>
    <scope>NUCLEOTIDE SEQUENCE</scope>
    <source>
        <strain evidence="3">DSM 23572</strain>
        <plasmid evidence="3">pPF72-1</plasmid>
    </source>
</reference>
<keyword evidence="1" id="KW-0560">Oxidoreductase</keyword>
<feature type="binding site" evidence="2">
    <location>
        <position position="100"/>
    </location>
    <ligand>
        <name>Ni(2+)</name>
        <dbReference type="ChEBI" id="CHEBI:49786"/>
    </ligand>
</feature>
<dbReference type="PANTHER" id="PTHR43600:SF4">
    <property type="entry name" value="CYTOSOLIC NIFE-HYDROGENASE, ALPHA SUBUNIT"/>
    <property type="match status" value="1"/>
</dbReference>
<organism evidence="3 4">
    <name type="scientific">Pandoraea faecigallinarum</name>
    <dbReference type="NCBI Taxonomy" id="656179"/>
    <lineage>
        <taxon>Bacteria</taxon>
        <taxon>Pseudomonadati</taxon>
        <taxon>Pseudomonadota</taxon>
        <taxon>Betaproteobacteria</taxon>
        <taxon>Burkholderiales</taxon>
        <taxon>Burkholderiaceae</taxon>
        <taxon>Pandoraea</taxon>
    </lineage>
</organism>
<keyword evidence="2" id="KW-0533">Nickel</keyword>
<keyword evidence="3" id="KW-0614">Plasmid</keyword>
<comment type="cofactor">
    <cofactor evidence="2">
        <name>Fe cation</name>
        <dbReference type="ChEBI" id="CHEBI:24875"/>
    </cofactor>
</comment>
<keyword evidence="2" id="KW-0479">Metal-binding</keyword>
<dbReference type="PANTHER" id="PTHR43600">
    <property type="entry name" value="COENZYME F420 HYDROGENASE, SUBUNIT ALPHA"/>
    <property type="match status" value="1"/>
</dbReference>
<dbReference type="Gene3D" id="1.10.645.10">
    <property type="entry name" value="Cytochrome-c3 Hydrogenase, chain B"/>
    <property type="match status" value="1"/>
</dbReference>
<dbReference type="EMBL" id="CP011808">
    <property type="protein sequence ID" value="AKM33296.1"/>
    <property type="molecule type" value="Genomic_DNA"/>
</dbReference>
<feature type="binding site" evidence="2">
    <location>
        <position position="103"/>
    </location>
    <ligand>
        <name>Fe cation</name>
        <dbReference type="ChEBI" id="CHEBI:24875"/>
    </ligand>
</feature>
<accession>A0A0H3X3F0</accession>
<dbReference type="PROSITE" id="PS00508">
    <property type="entry name" value="NI_HGENASE_L_2"/>
    <property type="match status" value="1"/>
</dbReference>
<name>A0A0H3X3F0_9BURK</name>
<feature type="binding site" evidence="2">
    <location>
        <position position="56"/>
    </location>
    <ligand>
        <name>Mg(2+)</name>
        <dbReference type="ChEBI" id="CHEBI:18420"/>
    </ligand>
</feature>
<evidence type="ECO:0000313" key="3">
    <source>
        <dbReference type="EMBL" id="AKM33296.1"/>
    </source>
</evidence>
<dbReference type="AlphaFoldDB" id="A0A0H3X3F0"/>